<gene>
    <name evidence="1" type="ORF">B5807_03409</name>
</gene>
<dbReference type="Proteomes" id="UP000193240">
    <property type="component" value="Unassembled WGS sequence"/>
</dbReference>
<dbReference type="EMBL" id="KZ107840">
    <property type="protein sequence ID" value="OSS51829.1"/>
    <property type="molecule type" value="Genomic_DNA"/>
</dbReference>
<dbReference type="AlphaFoldDB" id="A0A1Y2M7P3"/>
<evidence type="ECO:0000313" key="2">
    <source>
        <dbReference type="Proteomes" id="UP000193240"/>
    </source>
</evidence>
<reference evidence="1 2" key="1">
    <citation type="journal article" date="2017" name="Genome Announc.">
        <title>Genome sequence of the saprophytic ascomycete Epicoccum nigrum ICMP 19927 strain isolated from New Zealand.</title>
        <authorList>
            <person name="Fokin M."/>
            <person name="Fleetwood D."/>
            <person name="Weir B.S."/>
            <person name="Villas-Boas S.G."/>
        </authorList>
    </citation>
    <scope>NUCLEOTIDE SEQUENCE [LARGE SCALE GENOMIC DNA]</scope>
    <source>
        <strain evidence="1 2">ICMP 19927</strain>
    </source>
</reference>
<name>A0A1Y2M7P3_EPING</name>
<keyword evidence="2" id="KW-1185">Reference proteome</keyword>
<sequence>MSKLIVPSPPPQQPGLVFESPCLPSERASTCSLSRPLHEGRPKAHSCAKRSANELQTCSSSSSQQQPVHRPARPSLAQVACTCTRYAPSTSLSPDQLGTQPQTGNCLAASLHSWARQLDGLHSIS</sequence>
<protein>
    <submittedName>
        <fullName evidence="1">Uncharacterized protein</fullName>
    </submittedName>
</protein>
<evidence type="ECO:0000313" key="1">
    <source>
        <dbReference type="EMBL" id="OSS51829.1"/>
    </source>
</evidence>
<proteinExistence type="predicted"/>
<dbReference type="InParanoid" id="A0A1Y2M7P3"/>
<accession>A0A1Y2M7P3</accession>
<organism evidence="1 2">
    <name type="scientific">Epicoccum nigrum</name>
    <name type="common">Soil fungus</name>
    <name type="synonym">Epicoccum purpurascens</name>
    <dbReference type="NCBI Taxonomy" id="105696"/>
    <lineage>
        <taxon>Eukaryota</taxon>
        <taxon>Fungi</taxon>
        <taxon>Dikarya</taxon>
        <taxon>Ascomycota</taxon>
        <taxon>Pezizomycotina</taxon>
        <taxon>Dothideomycetes</taxon>
        <taxon>Pleosporomycetidae</taxon>
        <taxon>Pleosporales</taxon>
        <taxon>Pleosporineae</taxon>
        <taxon>Didymellaceae</taxon>
        <taxon>Epicoccum</taxon>
    </lineage>
</organism>